<keyword evidence="7 12" id="KW-1133">Transmembrane helix</keyword>
<keyword evidence="5" id="KW-0677">Repeat</keyword>
<evidence type="ECO:0000256" key="5">
    <source>
        <dbReference type="ARBA" id="ARBA00022737"/>
    </source>
</evidence>
<accession>A0A2T9ZI48</accession>
<evidence type="ECO:0000256" key="6">
    <source>
        <dbReference type="ARBA" id="ARBA00022792"/>
    </source>
</evidence>
<evidence type="ECO:0000256" key="4">
    <source>
        <dbReference type="ARBA" id="ARBA00022692"/>
    </source>
</evidence>
<feature type="repeat" description="Solcar" evidence="10">
    <location>
        <begin position="229"/>
        <end position="314"/>
    </location>
</feature>
<feature type="transmembrane region" description="Helical" evidence="12">
    <location>
        <begin position="30"/>
        <end position="49"/>
    </location>
</feature>
<feature type="repeat" description="Solcar" evidence="10">
    <location>
        <begin position="330"/>
        <end position="424"/>
    </location>
</feature>
<dbReference type="PROSITE" id="PS50920">
    <property type="entry name" value="SOLCAR"/>
    <property type="match status" value="3"/>
</dbReference>
<comment type="caution">
    <text evidence="13">The sequence shown here is derived from an EMBL/GenBank/DDBJ whole genome shotgun (WGS) entry which is preliminary data.</text>
</comment>
<dbReference type="InterPro" id="IPR018108">
    <property type="entry name" value="MCP_transmembrane"/>
</dbReference>
<dbReference type="SUPFAM" id="SSF103506">
    <property type="entry name" value="Mitochondrial carrier"/>
    <property type="match status" value="1"/>
</dbReference>
<dbReference type="GO" id="GO:0005743">
    <property type="term" value="C:mitochondrial inner membrane"/>
    <property type="evidence" value="ECO:0007669"/>
    <property type="project" value="UniProtKB-SubCell"/>
</dbReference>
<keyword evidence="8" id="KW-0496">Mitochondrion</keyword>
<dbReference type="PANTHER" id="PTHR45760">
    <property type="entry name" value="FI19922P1-RELATED"/>
    <property type="match status" value="1"/>
</dbReference>
<feature type="repeat" description="Solcar" evidence="10">
    <location>
        <begin position="134"/>
        <end position="221"/>
    </location>
</feature>
<gene>
    <name evidence="13" type="ORF">BB560_001228</name>
</gene>
<dbReference type="Proteomes" id="UP000245609">
    <property type="component" value="Unassembled WGS sequence"/>
</dbReference>
<dbReference type="EMBL" id="MBFS01000143">
    <property type="protein sequence ID" value="PVV04283.1"/>
    <property type="molecule type" value="Genomic_DNA"/>
</dbReference>
<dbReference type="InterPro" id="IPR045315">
    <property type="entry name" value="Mtm1-like"/>
</dbReference>
<evidence type="ECO:0000313" key="13">
    <source>
        <dbReference type="EMBL" id="PVV04283.1"/>
    </source>
</evidence>
<comment type="similarity">
    <text evidence="2 11">Belongs to the mitochondrial carrier (TC 2.A.29) family.</text>
</comment>
<protein>
    <submittedName>
        <fullName evidence="13">Uncharacterized protein</fullName>
    </submittedName>
</protein>
<dbReference type="STRING" id="133381.A0A2T9ZI48"/>
<evidence type="ECO:0000256" key="10">
    <source>
        <dbReference type="PROSITE-ProRule" id="PRU00282"/>
    </source>
</evidence>
<dbReference type="Gene3D" id="1.50.40.10">
    <property type="entry name" value="Mitochondrial carrier domain"/>
    <property type="match status" value="2"/>
</dbReference>
<reference evidence="13 14" key="1">
    <citation type="journal article" date="2018" name="MBio">
        <title>Comparative Genomics Reveals the Core Gene Toolbox for the Fungus-Insect Symbiosis.</title>
        <authorList>
            <person name="Wang Y."/>
            <person name="Stata M."/>
            <person name="Wang W."/>
            <person name="Stajich J.E."/>
            <person name="White M.M."/>
            <person name="Moncalvo J.M."/>
        </authorList>
    </citation>
    <scope>NUCLEOTIDE SEQUENCE [LARGE SCALE GENOMIC DNA]</scope>
    <source>
        <strain evidence="13 14">SC-DP-2</strain>
    </source>
</reference>
<dbReference type="Pfam" id="PF00153">
    <property type="entry name" value="Mito_carr"/>
    <property type="match status" value="4"/>
</dbReference>
<evidence type="ECO:0000256" key="7">
    <source>
        <dbReference type="ARBA" id="ARBA00022989"/>
    </source>
</evidence>
<keyword evidence="14" id="KW-1185">Reference proteome</keyword>
<keyword evidence="9 10" id="KW-0472">Membrane</keyword>
<evidence type="ECO:0000256" key="2">
    <source>
        <dbReference type="ARBA" id="ARBA00006375"/>
    </source>
</evidence>
<proteinExistence type="inferred from homology"/>
<dbReference type="GO" id="GO:1990542">
    <property type="term" value="P:mitochondrial transmembrane transport"/>
    <property type="evidence" value="ECO:0007669"/>
    <property type="project" value="InterPro"/>
</dbReference>
<feature type="transmembrane region" description="Helical" evidence="12">
    <location>
        <begin position="235"/>
        <end position="255"/>
    </location>
</feature>
<feature type="transmembrane region" description="Helical" evidence="12">
    <location>
        <begin position="192"/>
        <end position="215"/>
    </location>
</feature>
<evidence type="ECO:0000256" key="8">
    <source>
        <dbReference type="ARBA" id="ARBA00023128"/>
    </source>
</evidence>
<keyword evidence="6" id="KW-0999">Mitochondrion inner membrane</keyword>
<sequence>MAKSDFGSSEFTDLSEEKVQLVPVKEHIPFYGRMVSAVLGGIATSLLMTPFDVVKTRLQAQLAQNLDFSTQPLPKQQVPLPTFAQNCKTPSSCLCPTDSIPSFRSNNSTVFNFAAKLAPRSLAKSPEFYLKHWNSNLCSLDSSAFGFPRTGKLSPLSFMSQPLPVNQLSNPNYISGTWDGFRSIYRNEGIFSLWRGLSVTLVGALPSTVTYFAGYDVLSIYLNSEVPALGLYTPLVAGCLARTVTAFMISPLELIRTRMQSASSQNFSTVFNGLKSSVKARGISTLWTGLVPTLYRDVPFSAIYWFSFERTKSFLSKKETFSLSPNRKSSNIFVSFLSGAFSGTVAAIVTHPFDVVKTAHQAILSTTHTKSGSVSGNYGTASVLNHIISKDGIAGFYSGLSPRLIKIAPACAIMISSYEFGKSFFKT</sequence>
<evidence type="ECO:0000256" key="3">
    <source>
        <dbReference type="ARBA" id="ARBA00022448"/>
    </source>
</evidence>
<name>A0A2T9ZI48_9FUNG</name>
<comment type="subcellular location">
    <subcellularLocation>
        <location evidence="1">Mitochondrion inner membrane</location>
        <topology evidence="1">Multi-pass membrane protein</topology>
    </subcellularLocation>
</comment>
<keyword evidence="3 11" id="KW-0813">Transport</keyword>
<keyword evidence="4 10" id="KW-0812">Transmembrane</keyword>
<dbReference type="InterPro" id="IPR023395">
    <property type="entry name" value="MCP_dom_sf"/>
</dbReference>
<evidence type="ECO:0000313" key="14">
    <source>
        <dbReference type="Proteomes" id="UP000245609"/>
    </source>
</evidence>
<dbReference type="AlphaFoldDB" id="A0A2T9ZI48"/>
<dbReference type="OrthoDB" id="1747031at2759"/>
<evidence type="ECO:0000256" key="9">
    <source>
        <dbReference type="ARBA" id="ARBA00023136"/>
    </source>
</evidence>
<evidence type="ECO:0000256" key="12">
    <source>
        <dbReference type="SAM" id="Phobius"/>
    </source>
</evidence>
<dbReference type="PANTHER" id="PTHR45760:SF2">
    <property type="entry name" value="FI19922P1-RELATED"/>
    <property type="match status" value="1"/>
</dbReference>
<evidence type="ECO:0000256" key="1">
    <source>
        <dbReference type="ARBA" id="ARBA00004448"/>
    </source>
</evidence>
<organism evidence="13 14">
    <name type="scientific">Smittium megazygosporum</name>
    <dbReference type="NCBI Taxonomy" id="133381"/>
    <lineage>
        <taxon>Eukaryota</taxon>
        <taxon>Fungi</taxon>
        <taxon>Fungi incertae sedis</taxon>
        <taxon>Zoopagomycota</taxon>
        <taxon>Kickxellomycotina</taxon>
        <taxon>Harpellomycetes</taxon>
        <taxon>Harpellales</taxon>
        <taxon>Legeriomycetaceae</taxon>
        <taxon>Smittium</taxon>
    </lineage>
</organism>
<evidence type="ECO:0000256" key="11">
    <source>
        <dbReference type="RuleBase" id="RU000488"/>
    </source>
</evidence>